<dbReference type="InterPro" id="IPR010985">
    <property type="entry name" value="Ribbon_hlx_hlx"/>
</dbReference>
<sequence>MIMVKASDASITIRIPKTLKAQLDKIKEIEQRSFNNLVVVALSDYVLRYNEEKKDTPSK</sequence>
<dbReference type="EMBL" id="BK015348">
    <property type="protein sequence ID" value="DAE02644.1"/>
    <property type="molecule type" value="Genomic_DNA"/>
</dbReference>
<proteinExistence type="predicted"/>
<organism evidence="1">
    <name type="scientific">Siphoviridae sp. ctTwu10</name>
    <dbReference type="NCBI Taxonomy" id="2825525"/>
    <lineage>
        <taxon>Viruses</taxon>
        <taxon>Duplodnaviria</taxon>
        <taxon>Heunggongvirae</taxon>
        <taxon>Uroviricota</taxon>
        <taxon>Caudoviricetes</taxon>
    </lineage>
</organism>
<name>A0A8S5P8W5_9CAUD</name>
<accession>A0A8S5P8W5</accession>
<dbReference type="GO" id="GO:0006355">
    <property type="term" value="P:regulation of DNA-templated transcription"/>
    <property type="evidence" value="ECO:0007669"/>
    <property type="project" value="InterPro"/>
</dbReference>
<dbReference type="SUPFAM" id="SSF47598">
    <property type="entry name" value="Ribbon-helix-helix"/>
    <property type="match status" value="1"/>
</dbReference>
<reference evidence="1" key="1">
    <citation type="journal article" date="2021" name="Proc. Natl. Acad. Sci. U.S.A.">
        <title>A Catalog of Tens of Thousands of Viruses from Human Metagenomes Reveals Hidden Associations with Chronic Diseases.</title>
        <authorList>
            <person name="Tisza M.J."/>
            <person name="Buck C.B."/>
        </authorList>
    </citation>
    <scope>NUCLEOTIDE SEQUENCE</scope>
    <source>
        <strain evidence="1">CtTwu10</strain>
    </source>
</reference>
<evidence type="ECO:0000313" key="1">
    <source>
        <dbReference type="EMBL" id="DAE02644.1"/>
    </source>
</evidence>
<protein>
    <submittedName>
        <fullName evidence="1">Uncharacterized protein</fullName>
    </submittedName>
</protein>